<gene>
    <name evidence="4" type="ORF">ACFOW6_01570</name>
</gene>
<protein>
    <submittedName>
        <fullName evidence="4">Lytic transglycosylase domain-containing protein</fullName>
    </submittedName>
</protein>
<accession>A0ABV8UHD0</accession>
<dbReference type="RefSeq" id="WP_382420457.1">
    <property type="nucleotide sequence ID" value="NZ_JBHSCW010000001.1"/>
</dbReference>
<name>A0ABV8UHD0_9PROT</name>
<feature type="compositionally biased region" description="Low complexity" evidence="2">
    <location>
        <begin position="213"/>
        <end position="224"/>
    </location>
</feature>
<evidence type="ECO:0000313" key="5">
    <source>
        <dbReference type="Proteomes" id="UP001595799"/>
    </source>
</evidence>
<sequence length="254" mass="28683">MTLLGRLSFILMLLMLLAFAAWPLKADSTRIAPAGVDSDWTLCARYVAEAERMLGVPAHLLAAISKAESGRHNKAQRAVFAWPWTVMAEGRGRYLPSREAAVREVRSLKAKGVRNIDVGCMQINLMYHPQAFSSLEQAFEPAYNVAYSAKYLLDHYRELNSWEAAVGRYHSATPKYNLRYRTKVMDIWQKEQRTAERGGEEEYRPVRQASRPTTHSGETTRTSTLPYTAKPMSAQRFAHSSQIQPGPSGPFFAR</sequence>
<dbReference type="SUPFAM" id="SSF53955">
    <property type="entry name" value="Lysozyme-like"/>
    <property type="match status" value="1"/>
</dbReference>
<dbReference type="InterPro" id="IPR023346">
    <property type="entry name" value="Lysozyme-like_dom_sf"/>
</dbReference>
<keyword evidence="5" id="KW-1185">Reference proteome</keyword>
<evidence type="ECO:0000256" key="1">
    <source>
        <dbReference type="ARBA" id="ARBA00009387"/>
    </source>
</evidence>
<proteinExistence type="inferred from homology"/>
<evidence type="ECO:0000256" key="2">
    <source>
        <dbReference type="SAM" id="MobiDB-lite"/>
    </source>
</evidence>
<dbReference type="Gene3D" id="1.10.530.10">
    <property type="match status" value="1"/>
</dbReference>
<evidence type="ECO:0000313" key="4">
    <source>
        <dbReference type="EMBL" id="MFC4350223.1"/>
    </source>
</evidence>
<reference evidence="5" key="1">
    <citation type="journal article" date="2019" name="Int. J. Syst. Evol. Microbiol.">
        <title>The Global Catalogue of Microorganisms (GCM) 10K type strain sequencing project: providing services to taxonomists for standard genome sequencing and annotation.</title>
        <authorList>
            <consortium name="The Broad Institute Genomics Platform"/>
            <consortium name="The Broad Institute Genome Sequencing Center for Infectious Disease"/>
            <person name="Wu L."/>
            <person name="Ma J."/>
        </authorList>
    </citation>
    <scope>NUCLEOTIDE SEQUENCE [LARGE SCALE GENOMIC DNA]</scope>
    <source>
        <strain evidence="5">CECT 8472</strain>
    </source>
</reference>
<dbReference type="EMBL" id="JBHSCW010000001">
    <property type="protein sequence ID" value="MFC4350223.1"/>
    <property type="molecule type" value="Genomic_DNA"/>
</dbReference>
<dbReference type="Pfam" id="PF01464">
    <property type="entry name" value="SLT"/>
    <property type="match status" value="1"/>
</dbReference>
<organism evidence="4 5">
    <name type="scientific">Fodinicurvata halophila</name>
    <dbReference type="NCBI Taxonomy" id="1419723"/>
    <lineage>
        <taxon>Bacteria</taxon>
        <taxon>Pseudomonadati</taxon>
        <taxon>Pseudomonadota</taxon>
        <taxon>Alphaproteobacteria</taxon>
        <taxon>Rhodospirillales</taxon>
        <taxon>Rhodovibrionaceae</taxon>
        <taxon>Fodinicurvata</taxon>
    </lineage>
</organism>
<comment type="caution">
    <text evidence="4">The sequence shown here is derived from an EMBL/GenBank/DDBJ whole genome shotgun (WGS) entry which is preliminary data.</text>
</comment>
<comment type="similarity">
    <text evidence="1">Belongs to the virb1 family.</text>
</comment>
<feature type="domain" description="Transglycosylase SLT" evidence="3">
    <location>
        <begin position="46"/>
        <end position="171"/>
    </location>
</feature>
<dbReference type="CDD" id="cd13400">
    <property type="entry name" value="LT_IagB-like"/>
    <property type="match status" value="1"/>
</dbReference>
<dbReference type="InterPro" id="IPR008258">
    <property type="entry name" value="Transglycosylase_SLT_dom_1"/>
</dbReference>
<feature type="region of interest" description="Disordered" evidence="2">
    <location>
        <begin position="192"/>
        <end position="254"/>
    </location>
</feature>
<evidence type="ECO:0000259" key="3">
    <source>
        <dbReference type="Pfam" id="PF01464"/>
    </source>
</evidence>
<dbReference type="Proteomes" id="UP001595799">
    <property type="component" value="Unassembled WGS sequence"/>
</dbReference>
<feature type="compositionally biased region" description="Basic and acidic residues" evidence="2">
    <location>
        <begin position="192"/>
        <end position="205"/>
    </location>
</feature>